<evidence type="ECO:0000313" key="2">
    <source>
        <dbReference type="Proteomes" id="UP000310541"/>
    </source>
</evidence>
<gene>
    <name evidence="1" type="ORF">FBF83_17710</name>
</gene>
<protein>
    <recommendedName>
        <fullName evidence="3">Sporulation protein YtxC</fullName>
    </recommendedName>
</protein>
<organism evidence="1 2">
    <name type="scientific">Guptibacillus hwajinpoensis</name>
    <dbReference type="NCBI Taxonomy" id="208199"/>
    <lineage>
        <taxon>Bacteria</taxon>
        <taxon>Bacillati</taxon>
        <taxon>Bacillota</taxon>
        <taxon>Bacilli</taxon>
        <taxon>Bacillales</taxon>
        <taxon>Guptibacillaceae</taxon>
        <taxon>Guptibacillus</taxon>
    </lineage>
</organism>
<comment type="caution">
    <text evidence="1">The sequence shown here is derived from an EMBL/GenBank/DDBJ whole genome shotgun (WGS) entry which is preliminary data.</text>
</comment>
<dbReference type="AlphaFoldDB" id="A0A4U1MCS8"/>
<dbReference type="OrthoDB" id="2986513at2"/>
<sequence length="287" mass="33023">MRRWTGGKALVSITFSDLEDFQFMTAELNKVEGPKRMKCDVEAMIVSFAIEPYDTKMCYRISQCLARCVSSTYEKRWMEQLLESTYYFQDQDEIAEISAIARSIGDGNKDDIPGASRYSNRRDLLLEAAISCIEQGGTISFDSFLRFRTGPYRALLATLIGEAIDEYKLEQEYQNFVQALRLLLKSRESVTKRVILVFDGSYRLYNATGNVLTSNQDLKFEELPKGLSVDDIDPEILLPLLVTAPEEIYLYTDHNEEGLAQTIQNVFEERLYFFPYRMSKILFSGNH</sequence>
<dbReference type="EMBL" id="SWFM01000007">
    <property type="protein sequence ID" value="TKD67886.1"/>
    <property type="molecule type" value="Genomic_DNA"/>
</dbReference>
<dbReference type="Proteomes" id="UP000310541">
    <property type="component" value="Unassembled WGS sequence"/>
</dbReference>
<evidence type="ECO:0000313" key="1">
    <source>
        <dbReference type="EMBL" id="TKD67886.1"/>
    </source>
</evidence>
<dbReference type="Pfam" id="PF08812">
    <property type="entry name" value="YtxC"/>
    <property type="match status" value="1"/>
</dbReference>
<proteinExistence type="predicted"/>
<accession>A0A4U1MCS8</accession>
<evidence type="ECO:0008006" key="3">
    <source>
        <dbReference type="Google" id="ProtNLM"/>
    </source>
</evidence>
<name>A0A4U1MCS8_9BACL</name>
<dbReference type="InterPro" id="IPR014199">
    <property type="entry name" value="Spore_YtxC"/>
</dbReference>
<reference evidence="1 2" key="1">
    <citation type="submission" date="2019-04" db="EMBL/GenBank/DDBJ databases">
        <title>Genome sequence of Bacillus hwajinpoensis strain Y2.</title>
        <authorList>
            <person name="Fair J.L."/>
            <person name="Maclea K.S."/>
        </authorList>
    </citation>
    <scope>NUCLEOTIDE SEQUENCE [LARGE SCALE GENOMIC DNA]</scope>
    <source>
        <strain evidence="1 2">Y2</strain>
    </source>
</reference>